<sequence>MEASRKQLRELLAQLVLSLPSENFSSEFPGSLPVLTLLQGQYSKVLQSEDYLTLVFNDETREILGAYPGQGLVDVLKSFVETVSKNFRSKYGNDELAAFHLHLVAIALLQSFIQINFTGPALENNAREDFFPGVDDKLLHTEAIQVLSVTGQQAYELMEGPLYFIIAALIFEKLVGSEISLLQDDFNVAEITEYYGSLESVSTEEPVRASVQWWMARAVQVHTSLLSEPASVLSTVSSLLLNPSVANTLCPAVDGNVELQRNVQCAYFLECARSGIHSQTEYLSIPLLGKARKVSNFTFVLSGAKAKRTKFQKFHTSALIVLAKSETANLYSIKEGGQEVPESFELNSDLLLERPQFESLEDIEFTDDKDSGKKRIKLDLSLQSGEVYNEEIDDEEEKLLPIALRKENIPEELQNVDPNDQPGLSDLDNVQLLLRLATLRQTSPAGNALVEEELLALVSRVLYTTKDVNWAVFSRALWERSVLETTKARTIERGILQMTSLVEEMGIKIKTRMIPQVAEEEDKVILASASRLRFIHQLPLMPQWQMDSKLAEKFMSLGVFRSAVEIYERLGMVCEAALCYAAVGDDKEAENILIERINTHPRDARAISILGDVRQDPELWQKAWDVGKYYKAQGSLSHYYYSPPRESGIAKNVDLAIKHMNLCLSINPLSYENWFFYGCCGLETEQYDLSSEAFTRCVSLDDTNSHAWSNLATSLLRTDKVRPAFNALKKAIRCAGESKTTWRIYENYLVVAAKLNEWSDVLIAARELVNLRGNGSGEDSIDIPVVEKLVEILVATEFPTGDGAKMTFYQTSCVDFICNLLPTVITTSARAWRIVSRVEIWRRRPWSALECHEKAYRALSHRPELEHDETAWNEAVDACADLIAAYESLGELPGKHDADDLVCKDWKYKARSTVRSLMSKGKQMWEDSEGWEKLQEMKEELRN</sequence>
<accession>A0ABP0EFD6</accession>
<name>A0ABP0EFD6_9ASCO</name>
<keyword evidence="4" id="KW-1185">Reference proteome</keyword>
<reference evidence="3 4" key="1">
    <citation type="submission" date="2024-01" db="EMBL/GenBank/DDBJ databases">
        <authorList>
            <consortium name="Genoscope - CEA"/>
            <person name="William W."/>
        </authorList>
    </citation>
    <scope>NUCLEOTIDE SEQUENCE [LARGE SCALE GENOMIC DNA]</scope>
    <source>
        <strain evidence="3 4">29B2s-10</strain>
    </source>
</reference>
<keyword evidence="2" id="KW-0802">TPR repeat</keyword>
<dbReference type="SUPFAM" id="SSF48452">
    <property type="entry name" value="TPR-like"/>
    <property type="match status" value="1"/>
</dbReference>
<dbReference type="EMBL" id="OZ004256">
    <property type="protein sequence ID" value="CAK7903930.1"/>
    <property type="molecule type" value="Genomic_DNA"/>
</dbReference>
<dbReference type="InterPro" id="IPR011990">
    <property type="entry name" value="TPR-like_helical_dom_sf"/>
</dbReference>
<proteinExistence type="predicted"/>
<gene>
    <name evidence="3" type="primary">EMW1</name>
    <name evidence="3" type="ORF">CAAN4_D06986</name>
</gene>
<protein>
    <submittedName>
        <fullName evidence="3">Essential for maintenance of the cell wall protein 1</fullName>
    </submittedName>
</protein>
<evidence type="ECO:0000313" key="3">
    <source>
        <dbReference type="EMBL" id="CAK7903930.1"/>
    </source>
</evidence>
<evidence type="ECO:0000256" key="2">
    <source>
        <dbReference type="ARBA" id="ARBA00022803"/>
    </source>
</evidence>
<dbReference type="PANTHER" id="PTHR16193">
    <property type="entry name" value="TETRATRICOPEPTIDE REPEAT PROTEIN 27"/>
    <property type="match status" value="1"/>
</dbReference>
<evidence type="ECO:0000256" key="1">
    <source>
        <dbReference type="ARBA" id="ARBA00022737"/>
    </source>
</evidence>
<dbReference type="Gene3D" id="1.25.40.10">
    <property type="entry name" value="Tetratricopeptide repeat domain"/>
    <property type="match status" value="1"/>
</dbReference>
<dbReference type="Proteomes" id="UP001497600">
    <property type="component" value="Chromosome D"/>
</dbReference>
<keyword evidence="1" id="KW-0677">Repeat</keyword>
<dbReference type="InterPro" id="IPR044244">
    <property type="entry name" value="TTC27/Emw1"/>
</dbReference>
<organism evidence="3 4">
    <name type="scientific">[Candida] anglica</name>
    <dbReference type="NCBI Taxonomy" id="148631"/>
    <lineage>
        <taxon>Eukaryota</taxon>
        <taxon>Fungi</taxon>
        <taxon>Dikarya</taxon>
        <taxon>Ascomycota</taxon>
        <taxon>Saccharomycotina</taxon>
        <taxon>Pichiomycetes</taxon>
        <taxon>Debaryomycetaceae</taxon>
        <taxon>Kurtzmaniella</taxon>
    </lineage>
</organism>
<dbReference type="PANTHER" id="PTHR16193:SF0">
    <property type="entry name" value="TETRATRICOPEPTIDE REPEAT PROTEIN 27"/>
    <property type="match status" value="1"/>
</dbReference>
<evidence type="ECO:0000313" key="4">
    <source>
        <dbReference type="Proteomes" id="UP001497600"/>
    </source>
</evidence>